<dbReference type="InterPro" id="IPR003718">
    <property type="entry name" value="OsmC/Ohr_fam"/>
</dbReference>
<dbReference type="InterPro" id="IPR019953">
    <property type="entry name" value="OHR"/>
</dbReference>
<sequence>MKTIYETKATATGGRNGKVSTEDGILNLEVRMPNSMGGNGGNYTNPEQLFAAGYAACFDSALQFVARSQKLRIESQVTATVGLQSSETEGITLVAALEADIQGVDREVAQQLLEKAHATCPYSRAIHSNVNVSVTLK</sequence>
<dbReference type="RefSeq" id="WP_313974938.1">
    <property type="nucleotide sequence ID" value="NZ_JASJOS010000001.1"/>
</dbReference>
<dbReference type="EMBL" id="JASJOS010000001">
    <property type="protein sequence ID" value="MDJ1479062.1"/>
    <property type="molecule type" value="Genomic_DNA"/>
</dbReference>
<dbReference type="InterPro" id="IPR036102">
    <property type="entry name" value="OsmC/Ohrsf"/>
</dbReference>
<dbReference type="PANTHER" id="PTHR33797:SF2">
    <property type="entry name" value="ORGANIC HYDROPEROXIDE RESISTANCE PROTEIN-LIKE"/>
    <property type="match status" value="1"/>
</dbReference>
<dbReference type="Proteomes" id="UP001241110">
    <property type="component" value="Unassembled WGS sequence"/>
</dbReference>
<accession>A0AAE3QGQ5</accession>
<reference evidence="2" key="1">
    <citation type="submission" date="2023-05" db="EMBL/GenBank/DDBJ databases">
        <authorList>
            <person name="Zhang X."/>
        </authorList>
    </citation>
    <scope>NUCLEOTIDE SEQUENCE</scope>
    <source>
        <strain evidence="2">YF14B1</strain>
    </source>
</reference>
<dbReference type="Pfam" id="PF02566">
    <property type="entry name" value="OsmC"/>
    <property type="match status" value="1"/>
</dbReference>
<comment type="caution">
    <text evidence="2">The sequence shown here is derived from an EMBL/GenBank/DDBJ whole genome shotgun (WGS) entry which is preliminary data.</text>
</comment>
<evidence type="ECO:0000256" key="1">
    <source>
        <dbReference type="ARBA" id="ARBA00007378"/>
    </source>
</evidence>
<dbReference type="GO" id="GO:0006979">
    <property type="term" value="P:response to oxidative stress"/>
    <property type="evidence" value="ECO:0007669"/>
    <property type="project" value="InterPro"/>
</dbReference>
<protein>
    <submittedName>
        <fullName evidence="2">Organic hydroperoxide resistance protein</fullName>
    </submittedName>
</protein>
<dbReference type="SUPFAM" id="SSF82784">
    <property type="entry name" value="OsmC-like"/>
    <property type="match status" value="1"/>
</dbReference>
<dbReference type="Gene3D" id="3.30.300.20">
    <property type="match status" value="1"/>
</dbReference>
<gene>
    <name evidence="2" type="ORF">QNI16_01125</name>
</gene>
<dbReference type="PANTHER" id="PTHR33797">
    <property type="entry name" value="ORGANIC HYDROPEROXIDE RESISTANCE PROTEIN-LIKE"/>
    <property type="match status" value="1"/>
</dbReference>
<proteinExistence type="inferred from homology"/>
<dbReference type="AlphaFoldDB" id="A0AAE3QGQ5"/>
<comment type="similarity">
    <text evidence="1">Belongs to the OsmC/Ohr family.</text>
</comment>
<dbReference type="NCBIfam" id="TIGR03561">
    <property type="entry name" value="organ_hyd_perox"/>
    <property type="match status" value="1"/>
</dbReference>
<dbReference type="Gene3D" id="2.20.25.10">
    <property type="match status" value="1"/>
</dbReference>
<dbReference type="InterPro" id="IPR015946">
    <property type="entry name" value="KH_dom-like_a/b"/>
</dbReference>
<evidence type="ECO:0000313" key="2">
    <source>
        <dbReference type="EMBL" id="MDJ1479062.1"/>
    </source>
</evidence>
<evidence type="ECO:0000313" key="3">
    <source>
        <dbReference type="Proteomes" id="UP001241110"/>
    </source>
</evidence>
<name>A0AAE3QGQ5_9BACT</name>
<organism evidence="2 3">
    <name type="scientific">Xanthocytophaga flava</name>
    <dbReference type="NCBI Taxonomy" id="3048013"/>
    <lineage>
        <taxon>Bacteria</taxon>
        <taxon>Pseudomonadati</taxon>
        <taxon>Bacteroidota</taxon>
        <taxon>Cytophagia</taxon>
        <taxon>Cytophagales</taxon>
        <taxon>Rhodocytophagaceae</taxon>
        <taxon>Xanthocytophaga</taxon>
    </lineage>
</organism>